<keyword evidence="1" id="KW-0560">Oxidoreductase</keyword>
<evidence type="ECO:0000256" key="2">
    <source>
        <dbReference type="RuleBase" id="RU000363"/>
    </source>
</evidence>
<organism evidence="3 4">
    <name type="scientific">Mycolicibacter acidiphilus</name>
    <dbReference type="NCBI Taxonomy" id="2835306"/>
    <lineage>
        <taxon>Bacteria</taxon>
        <taxon>Bacillati</taxon>
        <taxon>Actinomycetota</taxon>
        <taxon>Actinomycetes</taxon>
        <taxon>Mycobacteriales</taxon>
        <taxon>Mycobacteriaceae</taxon>
        <taxon>Mycolicibacter</taxon>
    </lineage>
</organism>
<dbReference type="InterPro" id="IPR036291">
    <property type="entry name" value="NAD(P)-bd_dom_sf"/>
</dbReference>
<dbReference type="PRINTS" id="PR00081">
    <property type="entry name" value="GDHRDH"/>
</dbReference>
<dbReference type="EMBL" id="JAHCLR010000022">
    <property type="protein sequence ID" value="MBS9534368.1"/>
    <property type="molecule type" value="Genomic_DNA"/>
</dbReference>
<dbReference type="PRINTS" id="PR00080">
    <property type="entry name" value="SDRFAMILY"/>
</dbReference>
<dbReference type="SUPFAM" id="SSF51735">
    <property type="entry name" value="NAD(P)-binding Rossmann-fold domains"/>
    <property type="match status" value="1"/>
</dbReference>
<dbReference type="Pfam" id="PF00106">
    <property type="entry name" value="adh_short"/>
    <property type="match status" value="1"/>
</dbReference>
<dbReference type="InterPro" id="IPR002347">
    <property type="entry name" value="SDR_fam"/>
</dbReference>
<proteinExistence type="inferred from homology"/>
<reference evidence="3 4" key="1">
    <citation type="submission" date="2021-05" db="EMBL/GenBank/DDBJ databases">
        <title>Mycobacterium acidophilum sp. nov., an extremely acid-tolerant member of the genus Mycobacterium.</title>
        <authorList>
            <person name="Xia J."/>
        </authorList>
    </citation>
    <scope>NUCLEOTIDE SEQUENCE [LARGE SCALE GENOMIC DNA]</scope>
    <source>
        <strain evidence="3 4">M1</strain>
    </source>
</reference>
<dbReference type="NCBIfam" id="NF004846">
    <property type="entry name" value="PRK06197.1"/>
    <property type="match status" value="1"/>
</dbReference>
<protein>
    <submittedName>
        <fullName evidence="3">SDR family NAD(P)-dependent oxidoreductase</fullName>
    </submittedName>
</protein>
<dbReference type="PANTHER" id="PTHR43157:SF31">
    <property type="entry name" value="PHOSPHATIDYLINOSITOL-GLYCAN BIOSYNTHESIS CLASS F PROTEIN"/>
    <property type="match status" value="1"/>
</dbReference>
<sequence>MSSDERRKTFRADDIGDQSGRRFVVTGGSRGLGEVVTRVLAAKGATVVMACRNTAKAQQIADRIRGDVRVAALDLASLASVRDFAARQGDVDVLINNAGIMNIPKTRTVDGFEAQFGVNHLGHFALTGLLLDRIGDRVVTVSSIAHKQTPKFWIGDLNYERRVYQRNLAYVQSKLANLMFARDLQSRLSAMGSSIRSYAAHPGVSGTEIFDSDKTLNGRVSRRLMRAIGQSPQRAVESILFAATAAADPTIYWGPTRLMQTRGPVGQCPPSRRAQDRALWSQLWTESEKMTGVIYPFGISAAYSGGLAMAGAAHAGP</sequence>
<comment type="similarity">
    <text evidence="2">Belongs to the short-chain dehydrogenases/reductases (SDR) family.</text>
</comment>
<evidence type="ECO:0000313" key="3">
    <source>
        <dbReference type="EMBL" id="MBS9534368.1"/>
    </source>
</evidence>
<dbReference type="Gene3D" id="3.40.50.720">
    <property type="entry name" value="NAD(P)-binding Rossmann-like Domain"/>
    <property type="match status" value="1"/>
</dbReference>
<comment type="caution">
    <text evidence="3">The sequence shown here is derived from an EMBL/GenBank/DDBJ whole genome shotgun (WGS) entry which is preliminary data.</text>
</comment>
<accession>A0ABS5RLA9</accession>
<name>A0ABS5RLA9_9MYCO</name>
<evidence type="ECO:0000256" key="1">
    <source>
        <dbReference type="ARBA" id="ARBA00023002"/>
    </source>
</evidence>
<dbReference type="Proteomes" id="UP001519535">
    <property type="component" value="Unassembled WGS sequence"/>
</dbReference>
<dbReference type="RefSeq" id="WP_214093238.1">
    <property type="nucleotide sequence ID" value="NZ_JAHCLR010000022.1"/>
</dbReference>
<evidence type="ECO:0000313" key="4">
    <source>
        <dbReference type="Proteomes" id="UP001519535"/>
    </source>
</evidence>
<dbReference type="PANTHER" id="PTHR43157">
    <property type="entry name" value="PHOSPHATIDYLINOSITOL-GLYCAN BIOSYNTHESIS CLASS F PROTEIN-RELATED"/>
    <property type="match status" value="1"/>
</dbReference>
<keyword evidence="4" id="KW-1185">Reference proteome</keyword>
<gene>
    <name evidence="3" type="ORF">KIH27_12310</name>
</gene>